<proteinExistence type="predicted"/>
<feature type="compositionally biased region" description="Basic and acidic residues" evidence="1">
    <location>
        <begin position="108"/>
        <end position="121"/>
    </location>
</feature>
<feature type="compositionally biased region" description="Basic and acidic residues" evidence="1">
    <location>
        <begin position="67"/>
        <end position="95"/>
    </location>
</feature>
<evidence type="ECO:0000313" key="3">
    <source>
        <dbReference type="Proteomes" id="UP000822688"/>
    </source>
</evidence>
<accession>A0A8T0JAL1</accession>
<sequence>MNNVSDYCLTKQIIRNYKKDFMCRPSMCHECEDAMKVANSTFGDGGFLQGKHHDVLSPSGKNVSFEHIIDRYPTRPVDQKKEEVTENTTEIKESAPVKNQSKNKSVKIKSESKTKKDKNESSSESSEESPIESPSESPSSGDSKRK</sequence>
<keyword evidence="3" id="KW-1185">Reference proteome</keyword>
<reference evidence="2" key="1">
    <citation type="submission" date="2020-06" db="EMBL/GenBank/DDBJ databases">
        <title>WGS assembly of Ceratodon purpureus strain R40.</title>
        <authorList>
            <person name="Carey S.B."/>
            <person name="Jenkins J."/>
            <person name="Shu S."/>
            <person name="Lovell J.T."/>
            <person name="Sreedasyam A."/>
            <person name="Maumus F."/>
            <person name="Tiley G.P."/>
            <person name="Fernandez-Pozo N."/>
            <person name="Barry K."/>
            <person name="Chen C."/>
            <person name="Wang M."/>
            <person name="Lipzen A."/>
            <person name="Daum C."/>
            <person name="Saski C.A."/>
            <person name="Payton A.C."/>
            <person name="Mcbreen J.C."/>
            <person name="Conrad R.E."/>
            <person name="Kollar L.M."/>
            <person name="Olsson S."/>
            <person name="Huttunen S."/>
            <person name="Landis J.B."/>
            <person name="Wickett N.J."/>
            <person name="Johnson M.G."/>
            <person name="Rensing S.A."/>
            <person name="Grimwood J."/>
            <person name="Schmutz J."/>
            <person name="Mcdaniel S.F."/>
        </authorList>
    </citation>
    <scope>NUCLEOTIDE SEQUENCE</scope>
    <source>
        <strain evidence="2">R40</strain>
    </source>
</reference>
<dbReference type="Proteomes" id="UP000822688">
    <property type="component" value="Chromosome 1"/>
</dbReference>
<comment type="caution">
    <text evidence="2">The sequence shown here is derived from an EMBL/GenBank/DDBJ whole genome shotgun (WGS) entry which is preliminary data.</text>
</comment>
<feature type="compositionally biased region" description="Low complexity" evidence="1">
    <location>
        <begin position="131"/>
        <end position="146"/>
    </location>
</feature>
<gene>
    <name evidence="2" type="ORF">KC19_1G199800</name>
</gene>
<evidence type="ECO:0000313" key="2">
    <source>
        <dbReference type="EMBL" id="KAG0591761.1"/>
    </source>
</evidence>
<name>A0A8T0JAL1_CERPU</name>
<dbReference type="EMBL" id="CM026421">
    <property type="protein sequence ID" value="KAG0591761.1"/>
    <property type="molecule type" value="Genomic_DNA"/>
</dbReference>
<organism evidence="2 3">
    <name type="scientific">Ceratodon purpureus</name>
    <name type="common">Fire moss</name>
    <name type="synonym">Dicranum purpureum</name>
    <dbReference type="NCBI Taxonomy" id="3225"/>
    <lineage>
        <taxon>Eukaryota</taxon>
        <taxon>Viridiplantae</taxon>
        <taxon>Streptophyta</taxon>
        <taxon>Embryophyta</taxon>
        <taxon>Bryophyta</taxon>
        <taxon>Bryophytina</taxon>
        <taxon>Bryopsida</taxon>
        <taxon>Dicranidae</taxon>
        <taxon>Pseudoditrichales</taxon>
        <taxon>Ditrichaceae</taxon>
        <taxon>Ceratodon</taxon>
    </lineage>
</organism>
<feature type="region of interest" description="Disordered" evidence="1">
    <location>
        <begin position="51"/>
        <end position="146"/>
    </location>
</feature>
<evidence type="ECO:0000256" key="1">
    <source>
        <dbReference type="SAM" id="MobiDB-lite"/>
    </source>
</evidence>
<protein>
    <submittedName>
        <fullName evidence="2">Uncharacterized protein</fullName>
    </submittedName>
</protein>
<dbReference type="AlphaFoldDB" id="A0A8T0JAL1"/>